<dbReference type="InterPro" id="IPR005119">
    <property type="entry name" value="LysR_subst-bd"/>
</dbReference>
<protein>
    <submittedName>
        <fullName evidence="6">DNA-binding transcriptional LysR family regulator</fullName>
    </submittedName>
</protein>
<dbReference type="InterPro" id="IPR036388">
    <property type="entry name" value="WH-like_DNA-bd_sf"/>
</dbReference>
<gene>
    <name evidence="6" type="ORF">J2Z37_000577</name>
</gene>
<comment type="similarity">
    <text evidence="1">Belongs to the LysR transcriptional regulatory family.</text>
</comment>
<evidence type="ECO:0000256" key="4">
    <source>
        <dbReference type="ARBA" id="ARBA00023163"/>
    </source>
</evidence>
<keyword evidence="2" id="KW-0805">Transcription regulation</keyword>
<keyword evidence="4" id="KW-0804">Transcription</keyword>
<dbReference type="Proteomes" id="UP001519343">
    <property type="component" value="Unassembled WGS sequence"/>
</dbReference>
<dbReference type="SUPFAM" id="SSF53850">
    <property type="entry name" value="Periplasmic binding protein-like II"/>
    <property type="match status" value="1"/>
</dbReference>
<dbReference type="PANTHER" id="PTHR30126:SF64">
    <property type="entry name" value="HTH-TYPE TRANSCRIPTIONAL REGULATOR CITR"/>
    <property type="match status" value="1"/>
</dbReference>
<dbReference type="PROSITE" id="PS50931">
    <property type="entry name" value="HTH_LYSR"/>
    <property type="match status" value="1"/>
</dbReference>
<proteinExistence type="inferred from homology"/>
<dbReference type="GO" id="GO:0003677">
    <property type="term" value="F:DNA binding"/>
    <property type="evidence" value="ECO:0007669"/>
    <property type="project" value="UniProtKB-KW"/>
</dbReference>
<dbReference type="Gene3D" id="3.40.190.10">
    <property type="entry name" value="Periplasmic binding protein-like II"/>
    <property type="match status" value="2"/>
</dbReference>
<keyword evidence="7" id="KW-1185">Reference proteome</keyword>
<evidence type="ECO:0000313" key="6">
    <source>
        <dbReference type="EMBL" id="MBP1930590.1"/>
    </source>
</evidence>
<dbReference type="InterPro" id="IPR036390">
    <property type="entry name" value="WH_DNA-bd_sf"/>
</dbReference>
<feature type="domain" description="HTH lysR-type" evidence="5">
    <location>
        <begin position="1"/>
        <end position="56"/>
    </location>
</feature>
<evidence type="ECO:0000256" key="3">
    <source>
        <dbReference type="ARBA" id="ARBA00023125"/>
    </source>
</evidence>
<evidence type="ECO:0000256" key="1">
    <source>
        <dbReference type="ARBA" id="ARBA00009437"/>
    </source>
</evidence>
<dbReference type="NCBIfam" id="NF040786">
    <property type="entry name" value="LysR_Sec_metab"/>
    <property type="match status" value="1"/>
</dbReference>
<dbReference type="PRINTS" id="PR00039">
    <property type="entry name" value="HTHLYSR"/>
</dbReference>
<dbReference type="RefSeq" id="WP_209808669.1">
    <property type="nucleotide sequence ID" value="NZ_JAGGKT010000001.1"/>
</dbReference>
<evidence type="ECO:0000256" key="2">
    <source>
        <dbReference type="ARBA" id="ARBA00023015"/>
    </source>
</evidence>
<dbReference type="PANTHER" id="PTHR30126">
    <property type="entry name" value="HTH-TYPE TRANSCRIPTIONAL REGULATOR"/>
    <property type="match status" value="1"/>
</dbReference>
<dbReference type="InterPro" id="IPR000847">
    <property type="entry name" value="LysR_HTH_N"/>
</dbReference>
<dbReference type="InterPro" id="IPR047788">
    <property type="entry name" value="LysR-like_Sec_metab"/>
</dbReference>
<evidence type="ECO:0000313" key="7">
    <source>
        <dbReference type="Proteomes" id="UP001519343"/>
    </source>
</evidence>
<evidence type="ECO:0000259" key="5">
    <source>
        <dbReference type="PROSITE" id="PS50931"/>
    </source>
</evidence>
<dbReference type="Pfam" id="PF03466">
    <property type="entry name" value="LysR_substrate"/>
    <property type="match status" value="1"/>
</dbReference>
<dbReference type="SUPFAM" id="SSF46785">
    <property type="entry name" value="Winged helix' DNA-binding domain"/>
    <property type="match status" value="1"/>
</dbReference>
<accession>A0ABS4GJZ9</accession>
<dbReference type="Pfam" id="PF00126">
    <property type="entry name" value="HTH_1"/>
    <property type="match status" value="1"/>
</dbReference>
<reference evidence="6 7" key="1">
    <citation type="submission" date="2021-03" db="EMBL/GenBank/DDBJ databases">
        <title>Genomic Encyclopedia of Type Strains, Phase IV (KMG-IV): sequencing the most valuable type-strain genomes for metagenomic binning, comparative biology and taxonomic classification.</title>
        <authorList>
            <person name="Goeker M."/>
        </authorList>
    </citation>
    <scope>NUCLEOTIDE SEQUENCE [LARGE SCALE GENOMIC DNA]</scope>
    <source>
        <strain evidence="6 7">DSM 24738</strain>
    </source>
</reference>
<organism evidence="6 7">
    <name type="scientific">Ammoniphilus resinae</name>
    <dbReference type="NCBI Taxonomy" id="861532"/>
    <lineage>
        <taxon>Bacteria</taxon>
        <taxon>Bacillati</taxon>
        <taxon>Bacillota</taxon>
        <taxon>Bacilli</taxon>
        <taxon>Bacillales</taxon>
        <taxon>Paenibacillaceae</taxon>
        <taxon>Aneurinibacillus group</taxon>
        <taxon>Ammoniphilus</taxon>
    </lineage>
</organism>
<comment type="caution">
    <text evidence="6">The sequence shown here is derived from an EMBL/GenBank/DDBJ whole genome shotgun (WGS) entry which is preliminary data.</text>
</comment>
<sequence length="297" mass="33364">MNLNHLKAFVKVVQTNSFKEAAKHLSVSQPAITQRIQTLEEYLKTKLFSKEGEGLTSHGKTLYEQSVEILALWEQVEREIWGTKVTGRLTLGASTIPSEYILPKILKSYRSIYPEVRPQLRISGTKEVLRWLRDRSIDLAFTGEPFETVGILAFPVAADQMSLIAPADTEWTESVSHFEELLETEWIMREPESDTRRTFESYLCSNGILLQQLRISGQLESTEAVIAAVEAGLGIAAVSSLAAERALKLGRVKIINLVDFSIQRKFYCSCLEDQKDSSVISTFLTFVKNRKTDGSGL</sequence>
<dbReference type="EMBL" id="JAGGKT010000001">
    <property type="protein sequence ID" value="MBP1930590.1"/>
    <property type="molecule type" value="Genomic_DNA"/>
</dbReference>
<dbReference type="Gene3D" id="1.10.10.10">
    <property type="entry name" value="Winged helix-like DNA-binding domain superfamily/Winged helix DNA-binding domain"/>
    <property type="match status" value="1"/>
</dbReference>
<name>A0ABS4GJZ9_9BACL</name>
<keyword evidence="3 6" id="KW-0238">DNA-binding</keyword>